<comment type="caution">
    <text evidence="1">The sequence shown here is derived from an EMBL/GenBank/DDBJ whole genome shotgun (WGS) entry which is preliminary data.</text>
</comment>
<evidence type="ECO:0000313" key="2">
    <source>
        <dbReference type="Proteomes" id="UP000053573"/>
    </source>
</evidence>
<dbReference type="Proteomes" id="UP000053573">
    <property type="component" value="Unassembled WGS sequence"/>
</dbReference>
<evidence type="ECO:0000313" key="1">
    <source>
        <dbReference type="EMBL" id="KLJ12463.1"/>
    </source>
</evidence>
<proteinExistence type="predicted"/>
<reference evidence="2" key="1">
    <citation type="journal article" date="2015" name="PLoS Genet.">
        <title>The dynamic genome and transcriptome of the human fungal pathogen Blastomyces and close relative Emmonsia.</title>
        <authorList>
            <person name="Munoz J.F."/>
            <person name="Gauthier G.M."/>
            <person name="Desjardins C.A."/>
            <person name="Gallo J.E."/>
            <person name="Holder J."/>
            <person name="Sullivan T.D."/>
            <person name="Marty A.J."/>
            <person name="Carmen J.C."/>
            <person name="Chen Z."/>
            <person name="Ding L."/>
            <person name="Gujja S."/>
            <person name="Magrini V."/>
            <person name="Misas E."/>
            <person name="Mitreva M."/>
            <person name="Priest M."/>
            <person name="Saif S."/>
            <person name="Whiston E.A."/>
            <person name="Young S."/>
            <person name="Zeng Q."/>
            <person name="Goldman W.E."/>
            <person name="Mardis E.R."/>
            <person name="Taylor J.W."/>
            <person name="McEwen J.G."/>
            <person name="Clay O.K."/>
            <person name="Klein B.S."/>
            <person name="Cuomo C.A."/>
        </authorList>
    </citation>
    <scope>NUCLEOTIDE SEQUENCE [LARGE SCALE GENOMIC DNA]</scope>
    <source>
        <strain evidence="2">UAMH 139</strain>
    </source>
</reference>
<organism evidence="1 2">
    <name type="scientific">Blastomyces silverae</name>
    <dbReference type="NCBI Taxonomy" id="2060906"/>
    <lineage>
        <taxon>Eukaryota</taxon>
        <taxon>Fungi</taxon>
        <taxon>Dikarya</taxon>
        <taxon>Ascomycota</taxon>
        <taxon>Pezizomycotina</taxon>
        <taxon>Eurotiomycetes</taxon>
        <taxon>Eurotiomycetidae</taxon>
        <taxon>Onygenales</taxon>
        <taxon>Ajellomycetaceae</taxon>
        <taxon>Blastomyces</taxon>
    </lineage>
</organism>
<protein>
    <submittedName>
        <fullName evidence="1">Uncharacterized protein</fullName>
    </submittedName>
</protein>
<keyword evidence="2" id="KW-1185">Reference proteome</keyword>
<accession>A0A0H1BMX3</accession>
<gene>
    <name evidence="1" type="ORF">EMPG_12502</name>
</gene>
<sequence length="96" mass="10635">MVIHGRHGWACSICCCVLYRANVSTLTPVSPLRPEKQCEEKEDVTGDMLETTDGLEVVEDVGEKSKRSDGRHLTRPFIVRPVIVRAVSSFGDMDSS</sequence>
<dbReference type="AlphaFoldDB" id="A0A0H1BMX3"/>
<name>A0A0H1BMX3_9EURO</name>
<dbReference type="EMBL" id="LDEV01000894">
    <property type="protein sequence ID" value="KLJ12463.1"/>
    <property type="molecule type" value="Genomic_DNA"/>
</dbReference>